<feature type="region of interest" description="Disordered" evidence="1">
    <location>
        <begin position="423"/>
        <end position="462"/>
    </location>
</feature>
<evidence type="ECO:0000313" key="2">
    <source>
        <dbReference type="EMBL" id="EOA85634.1"/>
    </source>
</evidence>
<dbReference type="EMBL" id="KB908659">
    <property type="protein sequence ID" value="EOA85634.1"/>
    <property type="molecule type" value="Genomic_DNA"/>
</dbReference>
<feature type="region of interest" description="Disordered" evidence="1">
    <location>
        <begin position="833"/>
        <end position="902"/>
    </location>
</feature>
<accession>R0K853</accession>
<protein>
    <submittedName>
        <fullName evidence="2">Uncharacterized protein</fullName>
    </submittedName>
</protein>
<feature type="compositionally biased region" description="Basic and acidic residues" evidence="1">
    <location>
        <begin position="101"/>
        <end position="120"/>
    </location>
</feature>
<dbReference type="Proteomes" id="UP000016935">
    <property type="component" value="Unassembled WGS sequence"/>
</dbReference>
<sequence>MSPGYDKPTTSSTSRVINTGSREQTYPPTVQKRRNRFESPTQVTSPEETKHAQPISSAADHSGSPALINQEQPIEHHKPPHTDRKHPGYLQGKNPYGQVLDRIEHPYREPRTTVTEDKKITPTISELGSLPDTHSVSEPRPQASLPAHKPIDEQPHQQSRQVPFNTKGPVSVRSAKDFFETRSSQHSQCPPFPPSVPAPSAKPSTRIQESVQPSNEGDIHVPSAEVIHDAAKEAPDKEPPPPRPTESSDIVELVEPTSSSLGDETHGSATDVPARNTPSPPQVLVSDYGHSESGIQKDSIGRRKSTNVFVDPPRGAQFLGSERVAKKGSEQVAASPAPPSSEKTTKSTAQSRTSDKIVRRPTACKSIAAAETSEGGISRSSPPQTEGRRAKSCRDVRKAFEEHRYTDQTPRKYCRLCGAALTRNKSNKPTDHRRRAEDVVSPGLSHDGASSPTRRSNPASYPVTTANIGIEAQYEDIEVPEHVDNRQGYGRRVTQDFGFPGARIRRHDSTKKRPLQDPGKWVKRMCGHFSYMGRDELREQAQARNCQQCLARPSSHQSQSGCLRHAREQGTSRSSTYHSPEKKSLNIDSRNPSFHQRGKQGLPTDHCGDMFAKDLGKIIDRILEEHASTLQDVINKIKLSQPCFGSGKRMSDDLDEQCQTNNVGLDPVRVVHLSDMNRFLAFPMFPPKAAEKLNVGAHGQLGPNLNDYHSQLRHSIKTLSDLVHLVNSAADDFGLDLEQGPTQEDEEKFHNAPYEAIPCVPISTHPTMSRGSGEETSSSSSYSEDPWVQQTPRHRTLLSGAREQYLKKLDSIAGSTSLQSRGDGDFECFSENTHRNSIGPSRNSTQLDGDSFSAATEEVPRMSEEMMGGRTGRPIMRTSTPSTSSTASECLPGFEDTLPGEI</sequence>
<evidence type="ECO:0000313" key="3">
    <source>
        <dbReference type="Proteomes" id="UP000016935"/>
    </source>
</evidence>
<feature type="region of interest" description="Disordered" evidence="1">
    <location>
        <begin position="556"/>
        <end position="606"/>
    </location>
</feature>
<feature type="compositionally biased region" description="Low complexity" evidence="1">
    <location>
        <begin position="769"/>
        <end position="784"/>
    </location>
</feature>
<reference evidence="2 3" key="2">
    <citation type="journal article" date="2013" name="PLoS Genet.">
        <title>Comparative genome structure, secondary metabolite, and effector coding capacity across Cochliobolus pathogens.</title>
        <authorList>
            <person name="Condon B.J."/>
            <person name="Leng Y."/>
            <person name="Wu D."/>
            <person name="Bushley K.E."/>
            <person name="Ohm R.A."/>
            <person name="Otillar R."/>
            <person name="Martin J."/>
            <person name="Schackwitz W."/>
            <person name="Grimwood J."/>
            <person name="MohdZainudin N."/>
            <person name="Xue C."/>
            <person name="Wang R."/>
            <person name="Manning V.A."/>
            <person name="Dhillon B."/>
            <person name="Tu Z.J."/>
            <person name="Steffenson B.J."/>
            <person name="Salamov A."/>
            <person name="Sun H."/>
            <person name="Lowry S."/>
            <person name="LaButti K."/>
            <person name="Han J."/>
            <person name="Copeland A."/>
            <person name="Lindquist E."/>
            <person name="Barry K."/>
            <person name="Schmutz J."/>
            <person name="Baker S.E."/>
            <person name="Ciuffetti L.M."/>
            <person name="Grigoriev I.V."/>
            <person name="Zhong S."/>
            <person name="Turgeon B.G."/>
        </authorList>
    </citation>
    <scope>NUCLEOTIDE SEQUENCE [LARGE SCALE GENOMIC DNA]</scope>
    <source>
        <strain evidence="3">28A</strain>
    </source>
</reference>
<feature type="compositionally biased region" description="Basic and acidic residues" evidence="1">
    <location>
        <begin position="226"/>
        <end position="240"/>
    </location>
</feature>
<feature type="compositionally biased region" description="Polar residues" evidence="1">
    <location>
        <begin position="835"/>
        <end position="848"/>
    </location>
</feature>
<feature type="region of interest" description="Disordered" evidence="1">
    <location>
        <begin position="760"/>
        <end position="792"/>
    </location>
</feature>
<proteinExistence type="predicted"/>
<feature type="compositionally biased region" description="Polar residues" evidence="1">
    <location>
        <begin position="205"/>
        <end position="215"/>
    </location>
</feature>
<gene>
    <name evidence="2" type="ORF">SETTUDRAFT_29098</name>
</gene>
<dbReference type="STRING" id="671987.R0K853"/>
<feature type="compositionally biased region" description="Polar residues" evidence="1">
    <location>
        <begin position="122"/>
        <end position="136"/>
    </location>
</feature>
<keyword evidence="3" id="KW-1185">Reference proteome</keyword>
<organism evidence="2 3">
    <name type="scientific">Exserohilum turcicum (strain 28A)</name>
    <name type="common">Northern leaf blight fungus</name>
    <name type="synonym">Setosphaeria turcica</name>
    <dbReference type="NCBI Taxonomy" id="671987"/>
    <lineage>
        <taxon>Eukaryota</taxon>
        <taxon>Fungi</taxon>
        <taxon>Dikarya</taxon>
        <taxon>Ascomycota</taxon>
        <taxon>Pezizomycotina</taxon>
        <taxon>Dothideomycetes</taxon>
        <taxon>Pleosporomycetidae</taxon>
        <taxon>Pleosporales</taxon>
        <taxon>Pleosporineae</taxon>
        <taxon>Pleosporaceae</taxon>
        <taxon>Exserohilum</taxon>
    </lineage>
</organism>
<dbReference type="RefSeq" id="XP_008026687.1">
    <property type="nucleotide sequence ID" value="XM_008028496.1"/>
</dbReference>
<feature type="region of interest" description="Disordered" evidence="1">
    <location>
        <begin position="1"/>
        <end position="393"/>
    </location>
</feature>
<dbReference type="eggNOG" id="ENOG502RS2U">
    <property type="taxonomic scope" value="Eukaryota"/>
</dbReference>
<feature type="compositionally biased region" description="Basic and acidic residues" evidence="1">
    <location>
        <begin position="428"/>
        <end position="438"/>
    </location>
</feature>
<feature type="compositionally biased region" description="Polar residues" evidence="1">
    <location>
        <begin position="8"/>
        <end position="28"/>
    </location>
</feature>
<dbReference type="GeneID" id="19403312"/>
<reference evidence="2 3" key="1">
    <citation type="journal article" date="2012" name="PLoS Pathog.">
        <title>Diverse lifestyles and strategies of plant pathogenesis encoded in the genomes of eighteen Dothideomycetes fungi.</title>
        <authorList>
            <person name="Ohm R.A."/>
            <person name="Feau N."/>
            <person name="Henrissat B."/>
            <person name="Schoch C.L."/>
            <person name="Horwitz B.A."/>
            <person name="Barry K.W."/>
            <person name="Condon B.J."/>
            <person name="Copeland A.C."/>
            <person name="Dhillon B."/>
            <person name="Glaser F."/>
            <person name="Hesse C.N."/>
            <person name="Kosti I."/>
            <person name="LaButti K."/>
            <person name="Lindquist E.A."/>
            <person name="Lucas S."/>
            <person name="Salamov A.A."/>
            <person name="Bradshaw R.E."/>
            <person name="Ciuffetti L."/>
            <person name="Hamelin R.C."/>
            <person name="Kema G.H.J."/>
            <person name="Lawrence C."/>
            <person name="Scott J.A."/>
            <person name="Spatafora J.W."/>
            <person name="Turgeon B.G."/>
            <person name="de Wit P.J.G.M."/>
            <person name="Zhong S."/>
            <person name="Goodwin S.B."/>
            <person name="Grigoriev I.V."/>
        </authorList>
    </citation>
    <scope>NUCLEOTIDE SEQUENCE [LARGE SCALE GENOMIC DNA]</scope>
    <source>
        <strain evidence="3">28A</strain>
    </source>
</reference>
<feature type="compositionally biased region" description="Polar residues" evidence="1">
    <location>
        <begin position="448"/>
        <end position="462"/>
    </location>
</feature>
<feature type="compositionally biased region" description="Basic and acidic residues" evidence="1">
    <location>
        <begin position="73"/>
        <end position="86"/>
    </location>
</feature>
<dbReference type="HOGENOM" id="CLU_321370_0_0_1"/>
<name>R0K853_EXST2</name>
<feature type="compositionally biased region" description="Low complexity" evidence="1">
    <location>
        <begin position="878"/>
        <end position="888"/>
    </location>
</feature>
<dbReference type="AlphaFoldDB" id="R0K853"/>
<dbReference type="OrthoDB" id="270171at2759"/>
<evidence type="ECO:0000256" key="1">
    <source>
        <dbReference type="SAM" id="MobiDB-lite"/>
    </source>
</evidence>